<evidence type="ECO:0000256" key="5">
    <source>
        <dbReference type="PIRSR" id="PIRSR613078-1"/>
    </source>
</evidence>
<evidence type="ECO:0000256" key="2">
    <source>
        <dbReference type="ARBA" id="ARBA00006717"/>
    </source>
</evidence>
<dbReference type="EC" id="5.4.2.11" evidence="8"/>
<dbReference type="PROSITE" id="PS00175">
    <property type="entry name" value="PG_MUTASE"/>
    <property type="match status" value="1"/>
</dbReference>
<evidence type="ECO:0000256" key="7">
    <source>
        <dbReference type="PIRSR" id="PIRSR613078-3"/>
    </source>
</evidence>
<comment type="caution">
    <text evidence="9">The sequence shown here is derived from an EMBL/GenBank/DDBJ whole genome shotgun (WGS) entry which is preliminary data.</text>
</comment>
<feature type="site" description="Transition state stabilizer" evidence="7">
    <location>
        <position position="196"/>
    </location>
</feature>
<dbReference type="SMART" id="SM00855">
    <property type="entry name" value="PGAM"/>
    <property type="match status" value="1"/>
</dbReference>
<dbReference type="InterPro" id="IPR029033">
    <property type="entry name" value="His_PPase_superfam"/>
</dbReference>
<dbReference type="PANTHER" id="PTHR11931">
    <property type="entry name" value="PHOSPHOGLYCERATE MUTASE"/>
    <property type="match status" value="1"/>
</dbReference>
<feature type="active site" description="Tele-phosphohistidine intermediate" evidence="5">
    <location>
        <position position="23"/>
    </location>
</feature>
<keyword evidence="4 8" id="KW-0413">Isomerase</keyword>
<dbReference type="FunFam" id="3.40.50.1240:FF:000003">
    <property type="entry name" value="2,3-bisphosphoglycerate-dependent phosphoglycerate mutase"/>
    <property type="match status" value="1"/>
</dbReference>
<feature type="binding site" evidence="6">
    <location>
        <begin position="101"/>
        <end position="104"/>
    </location>
    <ligand>
        <name>substrate</name>
    </ligand>
</feature>
<sequence>MIIRRWFVSPPEGGVHRLVLLRHGQSEWNAMKRFTGWVDVDLSEQGRDEAIHAGLMLQRHGFQFDEAHTSLLKRAVRTLWSALHACDQHWIEVKRSWRLNERHYGALQGMSKDEVKRQMGEELLQKFRRGFDQPPIAMREDHPFWTGRDRRYHTLGPDVHPTGESLRMCQQRVLPYWQDAIAPSIRRGSRVLISAHNNVLRCLVQYLDKIPVDRIREIEIPTGVPLVYDLDANLAPVGDLSSENGFTGKFLIDKTKRDAEYLANLEAITERRKTFARRVDPVTALNRDDIQSQCEAHGLQLPKAWANN</sequence>
<dbReference type="Pfam" id="PF00300">
    <property type="entry name" value="His_Phos_1"/>
    <property type="match status" value="2"/>
</dbReference>
<comment type="catalytic activity">
    <reaction evidence="1 8">
        <text>(2R)-2-phosphoglycerate = (2R)-3-phosphoglycerate</text>
        <dbReference type="Rhea" id="RHEA:15901"/>
        <dbReference type="ChEBI" id="CHEBI:58272"/>
        <dbReference type="ChEBI" id="CHEBI:58289"/>
        <dbReference type="EC" id="5.4.2.11"/>
    </reaction>
</comment>
<proteinExistence type="inferred from homology"/>
<evidence type="ECO:0000256" key="3">
    <source>
        <dbReference type="ARBA" id="ARBA00023152"/>
    </source>
</evidence>
<dbReference type="NCBIfam" id="TIGR01258">
    <property type="entry name" value="pgm_1"/>
    <property type="match status" value="1"/>
</dbReference>
<keyword evidence="3 8" id="KW-0324">Glycolysis</keyword>
<feature type="binding site" evidence="6">
    <location>
        <begin position="22"/>
        <end position="29"/>
    </location>
    <ligand>
        <name>substrate</name>
    </ligand>
</feature>
<dbReference type="Gene3D" id="3.40.50.1240">
    <property type="entry name" value="Phosphoglycerate mutase-like"/>
    <property type="match status" value="1"/>
</dbReference>
<feature type="active site" description="Proton donor/acceptor" evidence="5">
    <location>
        <position position="101"/>
    </location>
</feature>
<feature type="binding site" evidence="6">
    <location>
        <position position="74"/>
    </location>
    <ligand>
        <name>substrate</name>
    </ligand>
</feature>
<evidence type="ECO:0000256" key="8">
    <source>
        <dbReference type="RuleBase" id="RU004511"/>
    </source>
</evidence>
<dbReference type="HAMAP" id="MF_01039">
    <property type="entry name" value="PGAM_GpmA"/>
    <property type="match status" value="1"/>
</dbReference>
<dbReference type="AlphaFoldDB" id="A0AAD7XKC8"/>
<dbReference type="InterPro" id="IPR013078">
    <property type="entry name" value="His_Pase_superF_clade-1"/>
</dbReference>
<dbReference type="SUPFAM" id="SSF53254">
    <property type="entry name" value="Phosphoglycerate mutase-like"/>
    <property type="match status" value="1"/>
</dbReference>
<dbReference type="GO" id="GO:0004619">
    <property type="term" value="F:phosphoglycerate mutase activity"/>
    <property type="evidence" value="ECO:0007669"/>
    <property type="project" value="UniProtKB-EC"/>
</dbReference>
<reference evidence="9" key="1">
    <citation type="submission" date="2023-01" db="EMBL/GenBank/DDBJ databases">
        <title>Metagenome sequencing of chrysophaentin producing Chrysophaeum taylorii.</title>
        <authorList>
            <person name="Davison J."/>
            <person name="Bewley C."/>
        </authorList>
    </citation>
    <scope>NUCLEOTIDE SEQUENCE</scope>
    <source>
        <strain evidence="9">NIES-1699</strain>
    </source>
</reference>
<protein>
    <recommendedName>
        <fullName evidence="8">Phosphoglycerate mutase</fullName>
        <ecNumber evidence="8">5.4.2.11</ecNumber>
    </recommendedName>
</protein>
<evidence type="ECO:0000313" key="9">
    <source>
        <dbReference type="EMBL" id="KAJ8602664.1"/>
    </source>
</evidence>
<feature type="binding site" evidence="6">
    <location>
        <position position="112"/>
    </location>
    <ligand>
        <name>substrate</name>
    </ligand>
</feature>
<feature type="binding site" evidence="6">
    <location>
        <begin position="128"/>
        <end position="129"/>
    </location>
    <ligand>
        <name>substrate</name>
    </ligand>
</feature>
<evidence type="ECO:0000256" key="4">
    <source>
        <dbReference type="ARBA" id="ARBA00023235"/>
    </source>
</evidence>
<keyword evidence="10" id="KW-1185">Reference proteome</keyword>
<feature type="binding site" evidence="6">
    <location>
        <begin position="35"/>
        <end position="36"/>
    </location>
    <ligand>
        <name>substrate</name>
    </ligand>
</feature>
<dbReference type="InterPro" id="IPR005952">
    <property type="entry name" value="Phosphogly_mut1"/>
</dbReference>
<accession>A0AAD7XKC8</accession>
<dbReference type="CDD" id="cd07067">
    <property type="entry name" value="HP_PGM_like"/>
    <property type="match status" value="1"/>
</dbReference>
<comment type="similarity">
    <text evidence="2 8">Belongs to the phosphoglycerate mutase family. BPG-dependent PGAM subfamily.</text>
</comment>
<dbReference type="InterPro" id="IPR001345">
    <property type="entry name" value="PG/BPGM_mutase_AS"/>
</dbReference>
<evidence type="ECO:0000256" key="1">
    <source>
        <dbReference type="ARBA" id="ARBA00000380"/>
    </source>
</evidence>
<evidence type="ECO:0000256" key="6">
    <source>
        <dbReference type="PIRSR" id="PIRSR613078-2"/>
    </source>
</evidence>
<evidence type="ECO:0000313" key="10">
    <source>
        <dbReference type="Proteomes" id="UP001230188"/>
    </source>
</evidence>
<dbReference type="Proteomes" id="UP001230188">
    <property type="component" value="Unassembled WGS sequence"/>
</dbReference>
<dbReference type="EMBL" id="JAQMWT010000373">
    <property type="protein sequence ID" value="KAJ8602664.1"/>
    <property type="molecule type" value="Genomic_DNA"/>
</dbReference>
<organism evidence="9 10">
    <name type="scientific">Chrysophaeum taylorii</name>
    <dbReference type="NCBI Taxonomy" id="2483200"/>
    <lineage>
        <taxon>Eukaryota</taxon>
        <taxon>Sar</taxon>
        <taxon>Stramenopiles</taxon>
        <taxon>Ochrophyta</taxon>
        <taxon>Pelagophyceae</taxon>
        <taxon>Pelagomonadales</taxon>
        <taxon>Pelagomonadaceae</taxon>
        <taxon>Chrysophaeum</taxon>
    </lineage>
</organism>
<gene>
    <name evidence="9" type="ORF">CTAYLR_004115</name>
</gene>
<dbReference type="GO" id="GO:0006096">
    <property type="term" value="P:glycolytic process"/>
    <property type="evidence" value="ECO:0007669"/>
    <property type="project" value="UniProtKB-KW"/>
</dbReference>
<name>A0AAD7XKC8_9STRA</name>